<sequence>MLTLDKIYHAKFILKQVARKTDLIAAPHLCPDTDLYLKTENLQVTGSFKVRGAYYKISQLTAEERAKGVIACSAGNHAQGVALAATRMGIRSVVCMPDGAPIMKVESTKRLGAEVELVKGTYDDAHDRAVELQQQTGMTFIHPYDDERVIAGQGTIGLEILDQLPDVDAVIVPVGGGGLISGVAFAIKSLRPEVKVYGVQAAGAASMERAFHAGQYQTLDRVDTFADGIAVKTPGEITFQMAESYVDDIVTVSEDEIAAAILSLMENQKLVAEGAGATPVAAALFGKLPLAGKKTVCLISGGNIDVNILSRVITRGLVMSGRKVNLMIALEDKPGQLTRVSDIISACGANVISVHHDRADTNMAITSCFLKLGLETRNMAQIDEIKQRLTEAGFALVNERV</sequence>
<accession>A0A9D2JPT2</accession>
<evidence type="ECO:0000256" key="8">
    <source>
        <dbReference type="ARBA" id="ARBA00031427"/>
    </source>
</evidence>
<evidence type="ECO:0000256" key="3">
    <source>
        <dbReference type="ARBA" id="ARBA00010869"/>
    </source>
</evidence>
<dbReference type="CDD" id="cd04886">
    <property type="entry name" value="ACT_ThrD-II-like"/>
    <property type="match status" value="1"/>
</dbReference>
<dbReference type="SUPFAM" id="SSF55021">
    <property type="entry name" value="ACT-like"/>
    <property type="match status" value="1"/>
</dbReference>
<dbReference type="GO" id="GO:0009097">
    <property type="term" value="P:isoleucine biosynthetic process"/>
    <property type="evidence" value="ECO:0007669"/>
    <property type="project" value="TreeGrafter"/>
</dbReference>
<evidence type="ECO:0000256" key="1">
    <source>
        <dbReference type="ARBA" id="ARBA00001274"/>
    </source>
</evidence>
<evidence type="ECO:0000313" key="11">
    <source>
        <dbReference type="Proteomes" id="UP000824105"/>
    </source>
</evidence>
<keyword evidence="5" id="KW-0663">Pyridoxal phosphate</keyword>
<keyword evidence="6 10" id="KW-0456">Lyase</keyword>
<evidence type="ECO:0000256" key="6">
    <source>
        <dbReference type="ARBA" id="ARBA00023239"/>
    </source>
</evidence>
<comment type="similarity">
    <text evidence="3">Belongs to the serine/threonine dehydratase family.</text>
</comment>
<dbReference type="GO" id="GO:0006565">
    <property type="term" value="P:L-serine catabolic process"/>
    <property type="evidence" value="ECO:0007669"/>
    <property type="project" value="TreeGrafter"/>
</dbReference>
<comment type="function">
    <text evidence="7">Catalyzes the anaerobic formation of alpha-ketobutyrate and ammonia from threonine in a two-step reaction. The first step involved a dehydration of threonine and a production of enamine intermediates (aminocrotonate), which tautomerizes to its imine form (iminobutyrate). Both intermediates are unstable and short-lived. The second step is the nonenzymatic hydrolysis of the enamine/imine intermediates to form 2-ketobutyrate and free ammonia. In the low water environment of the cell, the second step is accelerated by RidA.</text>
</comment>
<dbReference type="Gene3D" id="3.40.50.1100">
    <property type="match status" value="2"/>
</dbReference>
<feature type="domain" description="ACT" evidence="9">
    <location>
        <begin position="325"/>
        <end position="401"/>
    </location>
</feature>
<dbReference type="PROSITE" id="PS51671">
    <property type="entry name" value="ACT"/>
    <property type="match status" value="1"/>
</dbReference>
<protein>
    <recommendedName>
        <fullName evidence="4">threonine ammonia-lyase</fullName>
        <ecNumber evidence="4">4.3.1.19</ecNumber>
    </recommendedName>
    <alternativeName>
        <fullName evidence="8">Threonine deaminase</fullName>
    </alternativeName>
</protein>
<gene>
    <name evidence="10" type="ORF">H9724_01840</name>
</gene>
<evidence type="ECO:0000313" key="10">
    <source>
        <dbReference type="EMBL" id="HIZ61494.1"/>
    </source>
</evidence>
<dbReference type="EC" id="4.3.1.19" evidence="4"/>
<evidence type="ECO:0000256" key="7">
    <source>
        <dbReference type="ARBA" id="ARBA00025527"/>
    </source>
</evidence>
<proteinExistence type="inferred from homology"/>
<dbReference type="InterPro" id="IPR001926">
    <property type="entry name" value="TrpB-like_PALP"/>
</dbReference>
<dbReference type="PANTHER" id="PTHR48078:SF6">
    <property type="entry name" value="L-THREONINE DEHYDRATASE CATABOLIC TDCB"/>
    <property type="match status" value="1"/>
</dbReference>
<dbReference type="GO" id="GO:0003941">
    <property type="term" value="F:L-serine ammonia-lyase activity"/>
    <property type="evidence" value="ECO:0007669"/>
    <property type="project" value="TreeGrafter"/>
</dbReference>
<comment type="caution">
    <text evidence="10">The sequence shown here is derived from an EMBL/GenBank/DDBJ whole genome shotgun (WGS) entry which is preliminary data.</text>
</comment>
<dbReference type="GO" id="GO:0004794">
    <property type="term" value="F:threonine deaminase activity"/>
    <property type="evidence" value="ECO:0007669"/>
    <property type="project" value="UniProtKB-EC"/>
</dbReference>
<dbReference type="InterPro" id="IPR050147">
    <property type="entry name" value="Ser/Thr_Dehydratase"/>
</dbReference>
<dbReference type="InterPro" id="IPR044561">
    <property type="entry name" value="ACT_ThrD-II-like"/>
</dbReference>
<organism evidence="10 11">
    <name type="scientific">Candidatus Gemmiger avistercoris</name>
    <dbReference type="NCBI Taxonomy" id="2838606"/>
    <lineage>
        <taxon>Bacteria</taxon>
        <taxon>Bacillati</taxon>
        <taxon>Bacillota</taxon>
        <taxon>Clostridia</taxon>
        <taxon>Eubacteriales</taxon>
        <taxon>Gemmiger</taxon>
    </lineage>
</organism>
<comment type="cofactor">
    <cofactor evidence="2">
        <name>pyridoxal 5'-phosphate</name>
        <dbReference type="ChEBI" id="CHEBI:597326"/>
    </cofactor>
</comment>
<dbReference type="InterPro" id="IPR036052">
    <property type="entry name" value="TrpB-like_PALP_sf"/>
</dbReference>
<dbReference type="AlphaFoldDB" id="A0A9D2JPT2"/>
<dbReference type="PANTHER" id="PTHR48078">
    <property type="entry name" value="THREONINE DEHYDRATASE, MITOCHONDRIAL-RELATED"/>
    <property type="match status" value="1"/>
</dbReference>
<evidence type="ECO:0000259" key="9">
    <source>
        <dbReference type="PROSITE" id="PS51671"/>
    </source>
</evidence>
<dbReference type="FunFam" id="3.40.50.1100:FF:000007">
    <property type="entry name" value="L-threonine dehydratase catabolic TdcB"/>
    <property type="match status" value="1"/>
</dbReference>
<dbReference type="SUPFAM" id="SSF53686">
    <property type="entry name" value="Tryptophan synthase beta subunit-like PLP-dependent enzymes"/>
    <property type="match status" value="1"/>
</dbReference>
<reference evidence="10" key="2">
    <citation type="submission" date="2021-04" db="EMBL/GenBank/DDBJ databases">
        <authorList>
            <person name="Gilroy R."/>
        </authorList>
    </citation>
    <scope>NUCLEOTIDE SEQUENCE</scope>
    <source>
        <strain evidence="10">CHK188-11489</strain>
    </source>
</reference>
<evidence type="ECO:0000256" key="4">
    <source>
        <dbReference type="ARBA" id="ARBA00012096"/>
    </source>
</evidence>
<dbReference type="InterPro" id="IPR045865">
    <property type="entry name" value="ACT-like_dom_sf"/>
</dbReference>
<reference evidence="10" key="1">
    <citation type="journal article" date="2021" name="PeerJ">
        <title>Extensive microbial diversity within the chicken gut microbiome revealed by metagenomics and culture.</title>
        <authorList>
            <person name="Gilroy R."/>
            <person name="Ravi A."/>
            <person name="Getino M."/>
            <person name="Pursley I."/>
            <person name="Horton D.L."/>
            <person name="Alikhan N.F."/>
            <person name="Baker D."/>
            <person name="Gharbi K."/>
            <person name="Hall N."/>
            <person name="Watson M."/>
            <person name="Adriaenssens E.M."/>
            <person name="Foster-Nyarko E."/>
            <person name="Jarju S."/>
            <person name="Secka A."/>
            <person name="Antonio M."/>
            <person name="Oren A."/>
            <person name="Chaudhuri R.R."/>
            <person name="La Ragione R."/>
            <person name="Hildebrand F."/>
            <person name="Pallen M.J."/>
        </authorList>
    </citation>
    <scope>NUCLEOTIDE SEQUENCE</scope>
    <source>
        <strain evidence="10">CHK188-11489</strain>
    </source>
</reference>
<dbReference type="NCBIfam" id="TIGR01127">
    <property type="entry name" value="ilvA_1Cterm"/>
    <property type="match status" value="1"/>
</dbReference>
<dbReference type="EMBL" id="DXBF01000013">
    <property type="protein sequence ID" value="HIZ61494.1"/>
    <property type="molecule type" value="Genomic_DNA"/>
</dbReference>
<evidence type="ECO:0000256" key="2">
    <source>
        <dbReference type="ARBA" id="ARBA00001933"/>
    </source>
</evidence>
<dbReference type="Pfam" id="PF00291">
    <property type="entry name" value="PALP"/>
    <property type="match status" value="1"/>
</dbReference>
<dbReference type="Proteomes" id="UP000824105">
    <property type="component" value="Unassembled WGS sequence"/>
</dbReference>
<dbReference type="GO" id="GO:0006567">
    <property type="term" value="P:L-threonine catabolic process"/>
    <property type="evidence" value="ECO:0007669"/>
    <property type="project" value="InterPro"/>
</dbReference>
<comment type="catalytic activity">
    <reaction evidence="1">
        <text>L-threonine = 2-oxobutanoate + NH4(+)</text>
        <dbReference type="Rhea" id="RHEA:22108"/>
        <dbReference type="ChEBI" id="CHEBI:16763"/>
        <dbReference type="ChEBI" id="CHEBI:28938"/>
        <dbReference type="ChEBI" id="CHEBI:57926"/>
        <dbReference type="EC" id="4.3.1.19"/>
    </reaction>
</comment>
<name>A0A9D2JPT2_9FIRM</name>
<dbReference type="CDD" id="cd01562">
    <property type="entry name" value="Thr-dehyd"/>
    <property type="match status" value="1"/>
</dbReference>
<dbReference type="InterPro" id="IPR002912">
    <property type="entry name" value="ACT_dom"/>
</dbReference>
<dbReference type="InterPro" id="IPR005789">
    <property type="entry name" value="Thr_deHydtase_catblc"/>
</dbReference>
<evidence type="ECO:0000256" key="5">
    <source>
        <dbReference type="ARBA" id="ARBA00022898"/>
    </source>
</evidence>